<keyword evidence="10 12" id="KW-0704">Schiff base</keyword>
<comment type="function">
    <text evidence="1 12">Catalyzes the condensation of (S)-aspartate-beta-semialdehyde [(S)-ASA] and pyruvate to 4-hydroxy-tetrahydrodipicolinate (HTPA).</text>
</comment>
<proteinExistence type="inferred from homology"/>
<keyword evidence="17" id="KW-1185">Reference proteome</keyword>
<comment type="similarity">
    <text evidence="3 12 13">Belongs to the DapA family.</text>
</comment>
<sequence length="302" mass="31934">MKKAECPKGLGVAMVTPFTQGNPYAIDYGATGRLVEHFHQTGVDFIVALGSTGEAATLSAEEQREFVRYVVAKNQGKLPLVVGKSGNNTAALVTELRSMDYTGIDFILSAVPAYNKPSARGMIAHFTAVAEASQRPVILYNVPGRTGVNMTAETTLALARECPNIVGIKEASGDLNQVAAILAARPGGFTVLSGDDSLTLAMMAMGAEGVISVIGNVLPLQFGVLVHAAGADLAKAANFNGKLTGLYEALFRHGNPAGVKAALWLQDFVANELRLPLVPIPQEFENTLKDILDLAIERTELL</sequence>
<feature type="site" description="Part of a proton relay during catalysis" evidence="12">
    <location>
        <position position="114"/>
    </location>
</feature>
<feature type="active site" description="Schiff-base intermediate with substrate" evidence="12 14">
    <location>
        <position position="169"/>
    </location>
</feature>
<comment type="caution">
    <text evidence="16">The sequence shown here is derived from an EMBL/GenBank/DDBJ whole genome shotgun (WGS) entry which is preliminary data.</text>
</comment>
<dbReference type="STRING" id="1702214.AL399_01540"/>
<feature type="binding site" evidence="12 15">
    <location>
        <position position="52"/>
    </location>
    <ligand>
        <name>pyruvate</name>
        <dbReference type="ChEBI" id="CHEBI:15361"/>
    </ligand>
</feature>
<dbReference type="PATRIC" id="fig|1702214.3.peg.1902"/>
<dbReference type="InterPro" id="IPR013785">
    <property type="entry name" value="Aldolase_TIM"/>
</dbReference>
<dbReference type="GO" id="GO:0019877">
    <property type="term" value="P:diaminopimelate biosynthetic process"/>
    <property type="evidence" value="ECO:0007669"/>
    <property type="project" value="UniProtKB-UniRule"/>
</dbReference>
<dbReference type="PANTHER" id="PTHR12128">
    <property type="entry name" value="DIHYDRODIPICOLINATE SYNTHASE"/>
    <property type="match status" value="1"/>
</dbReference>
<evidence type="ECO:0000256" key="5">
    <source>
        <dbReference type="ARBA" id="ARBA00022490"/>
    </source>
</evidence>
<dbReference type="AlphaFoldDB" id="A0A0Q4AZE4"/>
<keyword evidence="7 12" id="KW-0220">Diaminopimelate biosynthesis</keyword>
<evidence type="ECO:0000256" key="6">
    <source>
        <dbReference type="ARBA" id="ARBA00022605"/>
    </source>
</evidence>
<evidence type="ECO:0000256" key="11">
    <source>
        <dbReference type="ARBA" id="ARBA00047836"/>
    </source>
</evidence>
<feature type="active site" description="Proton donor/acceptor" evidence="12 14">
    <location>
        <position position="140"/>
    </location>
</feature>
<comment type="pathway">
    <text evidence="2 12">Amino-acid biosynthesis; L-lysine biosynthesis via DAP pathway; (S)-tetrahydrodipicolinate from L-aspartate: step 3/4.</text>
</comment>
<evidence type="ECO:0000256" key="8">
    <source>
        <dbReference type="ARBA" id="ARBA00023154"/>
    </source>
</evidence>
<dbReference type="EC" id="4.3.3.7" evidence="4 12"/>
<dbReference type="InterPro" id="IPR005263">
    <property type="entry name" value="DapA"/>
</dbReference>
<evidence type="ECO:0000256" key="1">
    <source>
        <dbReference type="ARBA" id="ARBA00003294"/>
    </source>
</evidence>
<evidence type="ECO:0000256" key="2">
    <source>
        <dbReference type="ARBA" id="ARBA00005120"/>
    </source>
</evidence>
<evidence type="ECO:0000313" key="17">
    <source>
        <dbReference type="Proteomes" id="UP000054172"/>
    </source>
</evidence>
<dbReference type="EMBL" id="LIIK01000004">
    <property type="protein sequence ID" value="KQM09502.1"/>
    <property type="molecule type" value="Genomic_DNA"/>
</dbReference>
<accession>A0A0Q4AZE4</accession>
<dbReference type="PIRSF" id="PIRSF001365">
    <property type="entry name" value="DHDPS"/>
    <property type="match status" value="1"/>
</dbReference>
<evidence type="ECO:0000256" key="14">
    <source>
        <dbReference type="PIRSR" id="PIRSR001365-1"/>
    </source>
</evidence>
<gene>
    <name evidence="12" type="primary">dapA</name>
    <name evidence="16" type="ORF">AL399_01540</name>
</gene>
<dbReference type="NCBIfam" id="TIGR00674">
    <property type="entry name" value="dapA"/>
    <property type="match status" value="1"/>
</dbReference>
<dbReference type="PRINTS" id="PR00146">
    <property type="entry name" value="DHPICSNTHASE"/>
</dbReference>
<dbReference type="InterPro" id="IPR020625">
    <property type="entry name" value="Schiff_base-form_aldolases_AS"/>
</dbReference>
<dbReference type="SMART" id="SM01130">
    <property type="entry name" value="DHDPS"/>
    <property type="match status" value="1"/>
</dbReference>
<reference evidence="16" key="1">
    <citation type="submission" date="2015-08" db="EMBL/GenBank/DDBJ databases">
        <title>Candidatus Bacteriodes Periocalifornicus.</title>
        <authorList>
            <person name="McLean J.S."/>
            <person name="Kelley S."/>
        </authorList>
    </citation>
    <scope>NUCLEOTIDE SEQUENCE [LARGE SCALE GENOMIC DNA]</scope>
    <source>
        <strain evidence="16">12B</strain>
    </source>
</reference>
<comment type="subunit">
    <text evidence="12">Homotetramer; dimer of dimers.</text>
</comment>
<dbReference type="Proteomes" id="UP000054172">
    <property type="component" value="Unassembled WGS sequence"/>
</dbReference>
<dbReference type="HAMAP" id="MF_00418">
    <property type="entry name" value="DapA"/>
    <property type="match status" value="1"/>
</dbReference>
<evidence type="ECO:0000256" key="10">
    <source>
        <dbReference type="ARBA" id="ARBA00023270"/>
    </source>
</evidence>
<evidence type="ECO:0000256" key="12">
    <source>
        <dbReference type="HAMAP-Rule" id="MF_00418"/>
    </source>
</evidence>
<comment type="catalytic activity">
    <reaction evidence="11 12">
        <text>L-aspartate 4-semialdehyde + pyruvate = (2S,4S)-4-hydroxy-2,3,4,5-tetrahydrodipicolinate + H2O + H(+)</text>
        <dbReference type="Rhea" id="RHEA:34171"/>
        <dbReference type="ChEBI" id="CHEBI:15361"/>
        <dbReference type="ChEBI" id="CHEBI:15377"/>
        <dbReference type="ChEBI" id="CHEBI:15378"/>
        <dbReference type="ChEBI" id="CHEBI:67139"/>
        <dbReference type="ChEBI" id="CHEBI:537519"/>
        <dbReference type="EC" id="4.3.3.7"/>
    </reaction>
</comment>
<evidence type="ECO:0000256" key="13">
    <source>
        <dbReference type="PIRNR" id="PIRNR001365"/>
    </source>
</evidence>
<feature type="site" description="Part of a proton relay during catalysis" evidence="12">
    <location>
        <position position="51"/>
    </location>
</feature>
<dbReference type="PANTHER" id="PTHR12128:SF66">
    <property type="entry name" value="4-HYDROXY-2-OXOGLUTARATE ALDOLASE, MITOCHONDRIAL"/>
    <property type="match status" value="1"/>
</dbReference>
<evidence type="ECO:0000256" key="4">
    <source>
        <dbReference type="ARBA" id="ARBA00012086"/>
    </source>
</evidence>
<dbReference type="Pfam" id="PF00701">
    <property type="entry name" value="DHDPS"/>
    <property type="match status" value="1"/>
</dbReference>
<dbReference type="UniPathway" id="UPA00034">
    <property type="reaction ID" value="UER00017"/>
</dbReference>
<evidence type="ECO:0000313" key="16">
    <source>
        <dbReference type="EMBL" id="KQM09502.1"/>
    </source>
</evidence>
<comment type="caution">
    <text evidence="12">Was originally thought to be a dihydrodipicolinate synthase (DHDPS), catalyzing the condensation of (S)-aspartate-beta-semialdehyde [(S)-ASA] and pyruvate to dihydrodipicolinate (DHDP). However, it was shown in E.coli that the product of the enzymatic reaction is not dihydrodipicolinate but in fact (4S)-4-hydroxy-2,3,4,5-tetrahydro-(2S)-dipicolinic acid (HTPA), and that the consecutive dehydration reaction leading to DHDP is not spontaneous but catalyzed by DapB.</text>
</comment>
<dbReference type="GO" id="GO:0005829">
    <property type="term" value="C:cytosol"/>
    <property type="evidence" value="ECO:0007669"/>
    <property type="project" value="TreeGrafter"/>
</dbReference>
<keyword evidence="8 12" id="KW-0457">Lysine biosynthesis</keyword>
<comment type="subcellular location">
    <subcellularLocation>
        <location evidence="12">Cytoplasm</location>
    </subcellularLocation>
</comment>
<keyword evidence="6 12" id="KW-0028">Amino-acid biosynthesis</keyword>
<evidence type="ECO:0000256" key="15">
    <source>
        <dbReference type="PIRSR" id="PIRSR001365-2"/>
    </source>
</evidence>
<dbReference type="PROSITE" id="PS00666">
    <property type="entry name" value="DHDPS_2"/>
    <property type="match status" value="1"/>
</dbReference>
<dbReference type="GO" id="GO:0009089">
    <property type="term" value="P:lysine biosynthetic process via diaminopimelate"/>
    <property type="evidence" value="ECO:0007669"/>
    <property type="project" value="UniProtKB-UniRule"/>
</dbReference>
<evidence type="ECO:0000256" key="7">
    <source>
        <dbReference type="ARBA" id="ARBA00022915"/>
    </source>
</evidence>
<evidence type="ECO:0000256" key="9">
    <source>
        <dbReference type="ARBA" id="ARBA00023239"/>
    </source>
</evidence>
<evidence type="ECO:0000256" key="3">
    <source>
        <dbReference type="ARBA" id="ARBA00007592"/>
    </source>
</evidence>
<dbReference type="SUPFAM" id="SSF51569">
    <property type="entry name" value="Aldolase"/>
    <property type="match status" value="1"/>
</dbReference>
<dbReference type="Gene3D" id="3.20.20.70">
    <property type="entry name" value="Aldolase class I"/>
    <property type="match status" value="1"/>
</dbReference>
<dbReference type="GO" id="GO:0008840">
    <property type="term" value="F:4-hydroxy-tetrahydrodipicolinate synthase activity"/>
    <property type="evidence" value="ECO:0007669"/>
    <property type="project" value="UniProtKB-UniRule"/>
</dbReference>
<dbReference type="CDD" id="cd00950">
    <property type="entry name" value="DHDPS"/>
    <property type="match status" value="1"/>
</dbReference>
<keyword evidence="9 12" id="KW-0456">Lyase</keyword>
<feature type="binding site" evidence="12 15">
    <location>
        <position position="211"/>
    </location>
    <ligand>
        <name>pyruvate</name>
        <dbReference type="ChEBI" id="CHEBI:15361"/>
    </ligand>
</feature>
<protein>
    <recommendedName>
        <fullName evidence="4 12">4-hydroxy-tetrahydrodipicolinate synthase</fullName>
        <shortName evidence="12">HTPA synthase</shortName>
        <ecNumber evidence="4 12">4.3.3.7</ecNumber>
    </recommendedName>
</protein>
<organism evidence="16 17">
    <name type="scientific">Candidatus [Bacteroides] periocalifornicus</name>
    <dbReference type="NCBI Taxonomy" id="1702214"/>
    <lineage>
        <taxon>Bacteria</taxon>
        <taxon>Pseudomonadati</taxon>
        <taxon>Bacteroidota</taxon>
    </lineage>
</organism>
<keyword evidence="5 12" id="KW-0963">Cytoplasm</keyword>
<dbReference type="InterPro" id="IPR002220">
    <property type="entry name" value="DapA-like"/>
</dbReference>
<name>A0A0Q4AZE4_9BACT</name>